<dbReference type="VEuPathDB" id="VectorBase:HLOH_060705"/>
<keyword evidence="3" id="KW-1185">Reference proteome</keyword>
<sequence>MLISVPCLSVRDIFSISVTYEHPAADVCRNKAPASEVQRAVSKLDLSGLDTVSAREDLCSRLYPSGCDAAQPYRSLDGSCNNVQRPSWGKALSCHNRIAPPVYQDGTCPSGAPLSFLTTS</sequence>
<accession>A0A9J6FLU3</accession>
<dbReference type="InterPro" id="IPR010255">
    <property type="entry name" value="Haem_peroxidase_sf"/>
</dbReference>
<dbReference type="Proteomes" id="UP000821853">
    <property type="component" value="Chromosome 10"/>
</dbReference>
<organism evidence="2 3">
    <name type="scientific">Haemaphysalis longicornis</name>
    <name type="common">Bush tick</name>
    <dbReference type="NCBI Taxonomy" id="44386"/>
    <lineage>
        <taxon>Eukaryota</taxon>
        <taxon>Metazoa</taxon>
        <taxon>Ecdysozoa</taxon>
        <taxon>Arthropoda</taxon>
        <taxon>Chelicerata</taxon>
        <taxon>Arachnida</taxon>
        <taxon>Acari</taxon>
        <taxon>Parasitiformes</taxon>
        <taxon>Ixodida</taxon>
        <taxon>Ixodoidea</taxon>
        <taxon>Ixodidae</taxon>
        <taxon>Haemaphysalinae</taxon>
        <taxon>Haemaphysalis</taxon>
    </lineage>
</organism>
<dbReference type="SUPFAM" id="SSF48113">
    <property type="entry name" value="Heme-dependent peroxidases"/>
    <property type="match status" value="1"/>
</dbReference>
<dbReference type="AlphaFoldDB" id="A0A9J6FLU3"/>
<proteinExistence type="predicted"/>
<dbReference type="InterPro" id="IPR037120">
    <property type="entry name" value="Haem_peroxidase_sf_animal"/>
</dbReference>
<dbReference type="GO" id="GO:0004601">
    <property type="term" value="F:peroxidase activity"/>
    <property type="evidence" value="ECO:0007669"/>
    <property type="project" value="UniProtKB-KW"/>
</dbReference>
<evidence type="ECO:0000313" key="2">
    <source>
        <dbReference type="EMBL" id="KAH9363393.1"/>
    </source>
</evidence>
<gene>
    <name evidence="2" type="ORF">HPB48_019475</name>
</gene>
<dbReference type="OrthoDB" id="6510997at2759"/>
<keyword evidence="1" id="KW-0560">Oxidoreductase</keyword>
<dbReference type="Gene3D" id="1.10.640.10">
    <property type="entry name" value="Haem peroxidase domain superfamily, animal type"/>
    <property type="match status" value="1"/>
</dbReference>
<dbReference type="PANTHER" id="PTHR11475">
    <property type="entry name" value="OXIDASE/PEROXIDASE"/>
    <property type="match status" value="1"/>
</dbReference>
<dbReference type="PROSITE" id="PS50292">
    <property type="entry name" value="PEROXIDASE_3"/>
    <property type="match status" value="1"/>
</dbReference>
<dbReference type="GO" id="GO:0020037">
    <property type="term" value="F:heme binding"/>
    <property type="evidence" value="ECO:0007669"/>
    <property type="project" value="InterPro"/>
</dbReference>
<protein>
    <submittedName>
        <fullName evidence="2">Uncharacterized protein</fullName>
    </submittedName>
</protein>
<keyword evidence="1" id="KW-0575">Peroxidase</keyword>
<evidence type="ECO:0000313" key="3">
    <source>
        <dbReference type="Proteomes" id="UP000821853"/>
    </source>
</evidence>
<reference evidence="2 3" key="1">
    <citation type="journal article" date="2020" name="Cell">
        <title>Large-Scale Comparative Analyses of Tick Genomes Elucidate Their Genetic Diversity and Vector Capacities.</title>
        <authorList>
            <consortium name="Tick Genome and Microbiome Consortium (TIGMIC)"/>
            <person name="Jia N."/>
            <person name="Wang J."/>
            <person name="Shi W."/>
            <person name="Du L."/>
            <person name="Sun Y."/>
            <person name="Zhan W."/>
            <person name="Jiang J.F."/>
            <person name="Wang Q."/>
            <person name="Zhang B."/>
            <person name="Ji P."/>
            <person name="Bell-Sakyi L."/>
            <person name="Cui X.M."/>
            <person name="Yuan T.T."/>
            <person name="Jiang B.G."/>
            <person name="Yang W.F."/>
            <person name="Lam T.T."/>
            <person name="Chang Q.C."/>
            <person name="Ding S.J."/>
            <person name="Wang X.J."/>
            <person name="Zhu J.G."/>
            <person name="Ruan X.D."/>
            <person name="Zhao L."/>
            <person name="Wei J.T."/>
            <person name="Ye R.Z."/>
            <person name="Que T.C."/>
            <person name="Du C.H."/>
            <person name="Zhou Y.H."/>
            <person name="Cheng J.X."/>
            <person name="Dai P.F."/>
            <person name="Guo W.B."/>
            <person name="Han X.H."/>
            <person name="Huang E.J."/>
            <person name="Li L.F."/>
            <person name="Wei W."/>
            <person name="Gao Y.C."/>
            <person name="Liu J.Z."/>
            <person name="Shao H.Z."/>
            <person name="Wang X."/>
            <person name="Wang C.C."/>
            <person name="Yang T.C."/>
            <person name="Huo Q.B."/>
            <person name="Li W."/>
            <person name="Chen H.Y."/>
            <person name="Chen S.E."/>
            <person name="Zhou L.G."/>
            <person name="Ni X.B."/>
            <person name="Tian J.H."/>
            <person name="Sheng Y."/>
            <person name="Liu T."/>
            <person name="Pan Y.S."/>
            <person name="Xia L.Y."/>
            <person name="Li J."/>
            <person name="Zhao F."/>
            <person name="Cao W.C."/>
        </authorList>
    </citation>
    <scope>NUCLEOTIDE SEQUENCE [LARGE SCALE GENOMIC DNA]</scope>
    <source>
        <strain evidence="2">HaeL-2018</strain>
    </source>
</reference>
<name>A0A9J6FLU3_HAELO</name>
<dbReference type="Pfam" id="PF03098">
    <property type="entry name" value="An_peroxidase"/>
    <property type="match status" value="1"/>
</dbReference>
<dbReference type="InterPro" id="IPR019791">
    <property type="entry name" value="Haem_peroxidase_animal"/>
</dbReference>
<dbReference type="PANTHER" id="PTHR11475:SF143">
    <property type="entry name" value="PUTATIVE-RELATED"/>
    <property type="match status" value="1"/>
</dbReference>
<dbReference type="EMBL" id="JABSTR010000002">
    <property type="protein sequence ID" value="KAH9363393.1"/>
    <property type="molecule type" value="Genomic_DNA"/>
</dbReference>
<dbReference type="GO" id="GO:0006979">
    <property type="term" value="P:response to oxidative stress"/>
    <property type="evidence" value="ECO:0007669"/>
    <property type="project" value="InterPro"/>
</dbReference>
<evidence type="ECO:0000256" key="1">
    <source>
        <dbReference type="ARBA" id="ARBA00022559"/>
    </source>
</evidence>
<comment type="caution">
    <text evidence="2">The sequence shown here is derived from an EMBL/GenBank/DDBJ whole genome shotgun (WGS) entry which is preliminary data.</text>
</comment>